<dbReference type="OrthoDB" id="73875at2759"/>
<dbReference type="GeneID" id="67013030"/>
<dbReference type="Proteomes" id="UP000676310">
    <property type="component" value="Unassembled WGS sequence"/>
</dbReference>
<dbReference type="InterPro" id="IPR017853">
    <property type="entry name" value="GH"/>
</dbReference>
<feature type="compositionally biased region" description="Low complexity" evidence="1">
    <location>
        <begin position="959"/>
        <end position="970"/>
    </location>
</feature>
<name>A0A8J2HUX7_9PLEO</name>
<feature type="compositionally biased region" description="Basic and acidic residues" evidence="1">
    <location>
        <begin position="759"/>
        <end position="777"/>
    </location>
</feature>
<reference evidence="3" key="1">
    <citation type="submission" date="2021-05" db="EMBL/GenBank/DDBJ databases">
        <authorList>
            <person name="Stam R."/>
        </authorList>
    </citation>
    <scope>NUCLEOTIDE SEQUENCE</scope>
    <source>
        <strain evidence="3">CS162</strain>
    </source>
</reference>
<keyword evidence="4" id="KW-1185">Reference proteome</keyword>
<gene>
    <name evidence="3" type="ORF">ALTATR162_LOCUS1670</name>
</gene>
<evidence type="ECO:0000256" key="1">
    <source>
        <dbReference type="SAM" id="MobiDB-lite"/>
    </source>
</evidence>
<protein>
    <recommendedName>
        <fullName evidence="2">GH18 domain-containing protein</fullName>
    </recommendedName>
</protein>
<dbReference type="PROSITE" id="PS51910">
    <property type="entry name" value="GH18_2"/>
    <property type="match status" value="1"/>
</dbReference>
<feature type="region of interest" description="Disordered" evidence="1">
    <location>
        <begin position="958"/>
        <end position="995"/>
    </location>
</feature>
<dbReference type="SUPFAM" id="SSF51445">
    <property type="entry name" value="(Trans)glycosidases"/>
    <property type="match status" value="1"/>
</dbReference>
<evidence type="ECO:0000313" key="4">
    <source>
        <dbReference type="Proteomes" id="UP000676310"/>
    </source>
</evidence>
<organism evidence="3 4">
    <name type="scientific">Alternaria atra</name>
    <dbReference type="NCBI Taxonomy" id="119953"/>
    <lineage>
        <taxon>Eukaryota</taxon>
        <taxon>Fungi</taxon>
        <taxon>Dikarya</taxon>
        <taxon>Ascomycota</taxon>
        <taxon>Pezizomycotina</taxon>
        <taxon>Dothideomycetes</taxon>
        <taxon>Pleosporomycetidae</taxon>
        <taxon>Pleosporales</taxon>
        <taxon>Pleosporineae</taxon>
        <taxon>Pleosporaceae</taxon>
        <taxon>Alternaria</taxon>
        <taxon>Alternaria sect. Ulocladioides</taxon>
    </lineage>
</organism>
<evidence type="ECO:0000259" key="2">
    <source>
        <dbReference type="PROSITE" id="PS51910"/>
    </source>
</evidence>
<feature type="domain" description="GH18" evidence="2">
    <location>
        <begin position="1"/>
        <end position="235"/>
    </location>
</feature>
<feature type="compositionally biased region" description="Low complexity" evidence="1">
    <location>
        <begin position="518"/>
        <end position="538"/>
    </location>
</feature>
<accession>A0A8J2HUX7</accession>
<proteinExistence type="predicted"/>
<dbReference type="Pfam" id="PF00704">
    <property type="entry name" value="Glyco_hydro_18"/>
    <property type="match status" value="1"/>
</dbReference>
<sequence length="1209" mass="126904">MLAFAVFDQETFAVRMENPDDGEVYRQFFQLPDKVHKGIAISGPTPYAWSIMSSTKTNRAAFIESLKEFLATWKFTGIEINWGWLDASDRRSNVAGTQNEVDLMHELREALGKDFSISVVTLAQSEYLNTTHLKDMQDAVDWLTVLAYTLDDQPHADPTNVDTSLNLLWSANLEPAKINVAIVNRDVDTRALELDLANKHCLGGTSLWVTNCDENNAPPQQPDGLDSLGPSLVVHPRSPQGIPTDPIVVTTSARGTGIRPSITYSNPPVISSVVVPSHHIITSVQGSAKPSSVVWSSQPTSQAASSLWVSSVQAPAPPSSAASSHWASSVQASALPSSAAWSSQSNSHAASSQWVSLVPAPAPPPSAAWSSRSTSQAASSPWSPAPSSSTAWSNQPSSLAGSSGVVPSHTASSVPESSAVPSSGASSVAASSGAATSSNAWSSARSSTASGSVSSSGVTASSVGGSSVAASSGVWSSPGGSASPSSVWSNPAGSTTTAWFSGPPASSVLVPGSSVRPSGSISTAQSSAQGSSVAQTSGVAVPSNSLTSVHGSSTPGGTIVFPPGSLTSSNPSVTPIIPPGISGSSTHGSINSPIPIGTLSSNTPSGVVPVPIRTPTSSTPGGFGPFPIGTPTSSTPRGVVPKPTGTSSSLRPVPTTTGCPKECGSLDWCKIYCENWPFPRPIDEQPPHECLLPENIPWCHPWWFSPIDVDGSDGDPDSHTDTDPDCKENNCVAECSTWRIATFLFFKRPVCPCIPKKCDKDGDSDSPSDSDKDDPKGVKPKPTSYPKPDNKKCKLLGCGCGWMGLGYGPGCPGNDSELNIPCGIFGCNPCTFFGSCPGAKQPDDSILGYGGYCRGAGCDPCPPELCNRPGCTIPGGCGPKPGPAPTRPSNEPDPDNCEDSQRTVITDRFIMCTKGFDVSAIPSTMWGTGSTSSTMVTSVCLPIIDATQTICGPAQGFDTTTTKTGTNTLTSDAPACTRAPLSLDDDEGNNNPDDSLFDTSSIFASNTTMFASSTSKVISSMTSRRSASSTSSAGPAPSHKPMNRNGHWKVEISQWMWDDYSEVSWKLYDPNGFHAGQHNTRGNKLEKMTDYIQSVNRPFGDSMPFGVDMTVSKPHDHDRSRINLEIKKKVSGCDYMKGVECRPYMTTEDYIESQPFAFQTCGKSCSGNGKTSPLGGLEDLWCDNLNTADWEALANGWKRSFSCGWKGYD</sequence>
<comment type="caution">
    <text evidence="3">The sequence shown here is derived from an EMBL/GenBank/DDBJ whole genome shotgun (WGS) entry which is preliminary data.</text>
</comment>
<evidence type="ECO:0000313" key="3">
    <source>
        <dbReference type="EMBL" id="CAG5145200.1"/>
    </source>
</evidence>
<feature type="compositionally biased region" description="Polar residues" evidence="1">
    <location>
        <begin position="542"/>
        <end position="556"/>
    </location>
</feature>
<feature type="compositionally biased region" description="Low complexity" evidence="1">
    <location>
        <begin position="1021"/>
        <end position="1033"/>
    </location>
</feature>
<dbReference type="Gene3D" id="3.20.20.80">
    <property type="entry name" value="Glycosidases"/>
    <property type="match status" value="1"/>
</dbReference>
<dbReference type="GO" id="GO:0005975">
    <property type="term" value="P:carbohydrate metabolic process"/>
    <property type="evidence" value="ECO:0007669"/>
    <property type="project" value="InterPro"/>
</dbReference>
<feature type="region of interest" description="Disordered" evidence="1">
    <location>
        <begin position="1021"/>
        <end position="1045"/>
    </location>
</feature>
<dbReference type="InterPro" id="IPR001223">
    <property type="entry name" value="Glyco_hydro18_cat"/>
</dbReference>
<dbReference type="PANTHER" id="PTHR11177:SF333">
    <property type="entry name" value="CHITINASE"/>
    <property type="match status" value="1"/>
</dbReference>
<feature type="region of interest" description="Disordered" evidence="1">
    <location>
        <begin position="759"/>
        <end position="786"/>
    </location>
</feature>
<feature type="compositionally biased region" description="Polar residues" evidence="1">
    <location>
        <begin position="582"/>
        <end position="592"/>
    </location>
</feature>
<feature type="compositionally biased region" description="Low complexity" evidence="1">
    <location>
        <begin position="410"/>
        <end position="489"/>
    </location>
</feature>
<dbReference type="EMBL" id="CAJRGZ010000015">
    <property type="protein sequence ID" value="CAG5145200.1"/>
    <property type="molecule type" value="Genomic_DNA"/>
</dbReference>
<feature type="region of interest" description="Disordered" evidence="1">
    <location>
        <begin position="361"/>
        <end position="592"/>
    </location>
</feature>
<feature type="compositionally biased region" description="Polar residues" evidence="1">
    <location>
        <begin position="644"/>
        <end position="654"/>
    </location>
</feature>
<dbReference type="PANTHER" id="PTHR11177">
    <property type="entry name" value="CHITINASE"/>
    <property type="match status" value="1"/>
</dbReference>
<dbReference type="RefSeq" id="XP_043165203.1">
    <property type="nucleotide sequence ID" value="XM_043309268.1"/>
</dbReference>
<feature type="compositionally biased region" description="Low complexity" evidence="1">
    <location>
        <begin position="367"/>
        <end position="393"/>
    </location>
</feature>
<dbReference type="AlphaFoldDB" id="A0A8J2HUX7"/>
<dbReference type="InterPro" id="IPR050314">
    <property type="entry name" value="Glycosyl_Hydrlase_18"/>
</dbReference>
<feature type="region of interest" description="Disordered" evidence="1">
    <location>
        <begin position="629"/>
        <end position="654"/>
    </location>
</feature>